<evidence type="ECO:0000313" key="1">
    <source>
        <dbReference type="EMBL" id="JAD93095.1"/>
    </source>
</evidence>
<organism evidence="1">
    <name type="scientific">Arundo donax</name>
    <name type="common">Giant reed</name>
    <name type="synonym">Donax arundinaceus</name>
    <dbReference type="NCBI Taxonomy" id="35708"/>
    <lineage>
        <taxon>Eukaryota</taxon>
        <taxon>Viridiplantae</taxon>
        <taxon>Streptophyta</taxon>
        <taxon>Embryophyta</taxon>
        <taxon>Tracheophyta</taxon>
        <taxon>Spermatophyta</taxon>
        <taxon>Magnoliopsida</taxon>
        <taxon>Liliopsida</taxon>
        <taxon>Poales</taxon>
        <taxon>Poaceae</taxon>
        <taxon>PACMAD clade</taxon>
        <taxon>Arundinoideae</taxon>
        <taxon>Arundineae</taxon>
        <taxon>Arundo</taxon>
    </lineage>
</organism>
<name>A0A0A9E5G8_ARUDO</name>
<dbReference type="AlphaFoldDB" id="A0A0A9E5G8"/>
<protein>
    <submittedName>
        <fullName evidence="1">Uncharacterized protein</fullName>
    </submittedName>
</protein>
<reference evidence="1" key="2">
    <citation type="journal article" date="2015" name="Data Brief">
        <title>Shoot transcriptome of the giant reed, Arundo donax.</title>
        <authorList>
            <person name="Barrero R.A."/>
            <person name="Guerrero F.D."/>
            <person name="Moolhuijzen P."/>
            <person name="Goolsby J.A."/>
            <person name="Tidwell J."/>
            <person name="Bellgard S.E."/>
            <person name="Bellgard M.I."/>
        </authorList>
    </citation>
    <scope>NUCLEOTIDE SEQUENCE</scope>
    <source>
        <tissue evidence="1">Shoot tissue taken approximately 20 cm above the soil surface</tissue>
    </source>
</reference>
<accession>A0A0A9E5G8</accession>
<reference evidence="1" key="1">
    <citation type="submission" date="2014-09" db="EMBL/GenBank/DDBJ databases">
        <authorList>
            <person name="Magalhaes I.L.F."/>
            <person name="Oliveira U."/>
            <person name="Santos F.R."/>
            <person name="Vidigal T.H.D.A."/>
            <person name="Brescovit A.D."/>
            <person name="Santos A.J."/>
        </authorList>
    </citation>
    <scope>NUCLEOTIDE SEQUENCE</scope>
    <source>
        <tissue evidence="1">Shoot tissue taken approximately 20 cm above the soil surface</tissue>
    </source>
</reference>
<sequence>MSWPDPIRYIFCSRTARSQRLRKYKS</sequence>
<proteinExistence type="predicted"/>
<dbReference type="EMBL" id="GBRH01204800">
    <property type="protein sequence ID" value="JAD93095.1"/>
    <property type="molecule type" value="Transcribed_RNA"/>
</dbReference>